<dbReference type="GO" id="GO:0046982">
    <property type="term" value="F:protein heterodimerization activity"/>
    <property type="evidence" value="ECO:0007669"/>
    <property type="project" value="InterPro"/>
</dbReference>
<evidence type="ECO:0000313" key="4">
    <source>
        <dbReference type="Proteomes" id="UP000243686"/>
    </source>
</evidence>
<evidence type="ECO:0000259" key="2">
    <source>
        <dbReference type="Pfam" id="PF00125"/>
    </source>
</evidence>
<dbReference type="GO" id="GO:0030527">
    <property type="term" value="F:structural constituent of chromatin"/>
    <property type="evidence" value="ECO:0007669"/>
    <property type="project" value="InterPro"/>
</dbReference>
<dbReference type="InterPro" id="IPR002119">
    <property type="entry name" value="Histone_H2A"/>
</dbReference>
<protein>
    <recommendedName>
        <fullName evidence="1">Histone H2A</fullName>
    </recommendedName>
</protein>
<name>A0A1S8WPF4_OPIVI</name>
<sequence>MTRSKAERSGLTFPVARIWRYMKRHYSFRRRRISITASVYLTAVMEYLTREVTELAGDLTIKAKRKLLTPRNIMLAIANDEELQKVQSLYEAIQCLFRDSALSYYHSVV</sequence>
<dbReference type="EMBL" id="KV898124">
    <property type="protein sequence ID" value="OON16267.1"/>
    <property type="molecule type" value="Genomic_DNA"/>
</dbReference>
<gene>
    <name evidence="3" type="ORF">X801_07922</name>
</gene>
<dbReference type="SMART" id="SM00414">
    <property type="entry name" value="H2A"/>
    <property type="match status" value="1"/>
</dbReference>
<keyword evidence="1" id="KW-0238">DNA-binding</keyword>
<dbReference type="Pfam" id="PF00125">
    <property type="entry name" value="Histone"/>
    <property type="match status" value="1"/>
</dbReference>
<dbReference type="Proteomes" id="UP000243686">
    <property type="component" value="Unassembled WGS sequence"/>
</dbReference>
<dbReference type="AlphaFoldDB" id="A0A1S8WPF4"/>
<organism evidence="3 4">
    <name type="scientific">Opisthorchis viverrini</name>
    <name type="common">Southeast Asian liver fluke</name>
    <dbReference type="NCBI Taxonomy" id="6198"/>
    <lineage>
        <taxon>Eukaryota</taxon>
        <taxon>Metazoa</taxon>
        <taxon>Spiralia</taxon>
        <taxon>Lophotrochozoa</taxon>
        <taxon>Platyhelminthes</taxon>
        <taxon>Trematoda</taxon>
        <taxon>Digenea</taxon>
        <taxon>Opisthorchiida</taxon>
        <taxon>Opisthorchiata</taxon>
        <taxon>Opisthorchiidae</taxon>
        <taxon>Opisthorchis</taxon>
    </lineage>
</organism>
<keyword evidence="1" id="KW-0539">Nucleus</keyword>
<evidence type="ECO:0000256" key="1">
    <source>
        <dbReference type="RuleBase" id="RU003767"/>
    </source>
</evidence>
<dbReference type="PANTHER" id="PTHR23430">
    <property type="entry name" value="HISTONE H2A"/>
    <property type="match status" value="1"/>
</dbReference>
<accession>A0A1S8WPF4</accession>
<comment type="subcellular location">
    <subcellularLocation>
        <location evidence="1">Nucleus</location>
    </subcellularLocation>
</comment>
<feature type="domain" description="Core Histone H2A/H2B/H3" evidence="2">
    <location>
        <begin position="4"/>
        <end position="77"/>
    </location>
</feature>
<dbReference type="InterPro" id="IPR007125">
    <property type="entry name" value="H2A/H2B/H3"/>
</dbReference>
<reference evidence="3 4" key="1">
    <citation type="submission" date="2015-03" db="EMBL/GenBank/DDBJ databases">
        <title>Draft genome of the nematode, Opisthorchis viverrini.</title>
        <authorList>
            <person name="Mitreva M."/>
        </authorList>
    </citation>
    <scope>NUCLEOTIDE SEQUENCE [LARGE SCALE GENOMIC DNA]</scope>
    <source>
        <strain evidence="3">Khon Kaen</strain>
    </source>
</reference>
<proteinExistence type="inferred from homology"/>
<evidence type="ECO:0000313" key="3">
    <source>
        <dbReference type="EMBL" id="OON16267.1"/>
    </source>
</evidence>
<comment type="subunit">
    <text evidence="1">The nucleosome is a histone octamer containing two molecules each of H2A, H2B, H3 and H4 assembled in one H3-H4 heterotetramer and two H2A-H2B heterodimers. The octamer wraps approximately 147 bp of DNA.</text>
</comment>
<dbReference type="GO" id="GO:0000786">
    <property type="term" value="C:nucleosome"/>
    <property type="evidence" value="ECO:0007669"/>
    <property type="project" value="UniProtKB-KW"/>
</dbReference>
<dbReference type="Gene3D" id="1.10.20.10">
    <property type="entry name" value="Histone, subunit A"/>
    <property type="match status" value="1"/>
</dbReference>
<keyword evidence="1" id="KW-0544">Nucleosome core</keyword>
<dbReference type="PRINTS" id="PR00620">
    <property type="entry name" value="HISTONEH2A"/>
</dbReference>
<dbReference type="GO" id="GO:0005634">
    <property type="term" value="C:nucleus"/>
    <property type="evidence" value="ECO:0007669"/>
    <property type="project" value="UniProtKB-SubCell"/>
</dbReference>
<dbReference type="InterPro" id="IPR009072">
    <property type="entry name" value="Histone-fold"/>
</dbReference>
<dbReference type="CDD" id="cd00074">
    <property type="entry name" value="HFD_H2A"/>
    <property type="match status" value="1"/>
</dbReference>
<comment type="similarity">
    <text evidence="1">Belongs to the histone H2A family.</text>
</comment>
<dbReference type="SUPFAM" id="SSF47113">
    <property type="entry name" value="Histone-fold"/>
    <property type="match status" value="1"/>
</dbReference>
<dbReference type="GO" id="GO:0003677">
    <property type="term" value="F:DNA binding"/>
    <property type="evidence" value="ECO:0007669"/>
    <property type="project" value="UniProtKB-KW"/>
</dbReference>
<keyword evidence="4" id="KW-1185">Reference proteome</keyword>
<keyword evidence="1" id="KW-0158">Chromosome</keyword>